<keyword evidence="5 7" id="KW-1133">Transmembrane helix</keyword>
<dbReference type="GO" id="GO:0022857">
    <property type="term" value="F:transmembrane transporter activity"/>
    <property type="evidence" value="ECO:0007669"/>
    <property type="project" value="InterPro"/>
</dbReference>
<evidence type="ECO:0000313" key="10">
    <source>
        <dbReference type="EMBL" id="HIX81548.1"/>
    </source>
</evidence>
<feature type="transmembrane region" description="Helical" evidence="7">
    <location>
        <begin position="364"/>
        <end position="386"/>
    </location>
</feature>
<comment type="subcellular location">
    <subcellularLocation>
        <location evidence="1">Cell membrane</location>
        <topology evidence="1">Multi-pass membrane protein</topology>
    </subcellularLocation>
</comment>
<comment type="caution">
    <text evidence="10">The sequence shown here is derived from an EMBL/GenBank/DDBJ whole genome shotgun (WGS) entry which is preliminary data.</text>
</comment>
<sequence>MKKEQVLKYSLLSASLLVGSAPAINANIPAMASAFDTIPLAMIEMLTTVPSLFLMISVLISSFIAKKIGYKQTASLGLLIVAVSGILPVFVSNFYLILISRAMLGFGIGLFNSLTVALVNSFYQGKDRAKMYGLQSAFEGAGGIFITFIAGQLLKIGWQAPFLAYAIAIPVCIVFIKFIPKVATANDISVDKNVIVKENGFKKDNIMLISFIALLFVAASLYMTMGIKVSTLITTAGYGNASDASLVIILLSLGAITAGTLFSKIIKIFKQLTPIIGLLILALAMFLIGISNSMIITFAGGFLTGFGFKIFMPYLIGRINNSQIKNTPLATSLLLVGFNLGAFISPYSSLFVQNIALSDNLNSLFIVLSGGFICLAVIMLVLNNIFTNKEVNYVSMELADN</sequence>
<evidence type="ECO:0000256" key="6">
    <source>
        <dbReference type="ARBA" id="ARBA00023136"/>
    </source>
</evidence>
<keyword evidence="3" id="KW-1003">Cell membrane</keyword>
<feature type="signal peptide" evidence="8">
    <location>
        <begin position="1"/>
        <end position="25"/>
    </location>
</feature>
<feature type="transmembrane region" description="Helical" evidence="7">
    <location>
        <begin position="76"/>
        <end position="98"/>
    </location>
</feature>
<evidence type="ECO:0000256" key="3">
    <source>
        <dbReference type="ARBA" id="ARBA00022475"/>
    </source>
</evidence>
<dbReference type="EMBL" id="DXET01000139">
    <property type="protein sequence ID" value="HIX81548.1"/>
    <property type="molecule type" value="Genomic_DNA"/>
</dbReference>
<dbReference type="AlphaFoldDB" id="A0A9D1XL63"/>
<dbReference type="Pfam" id="PF07690">
    <property type="entry name" value="MFS_1"/>
    <property type="match status" value="1"/>
</dbReference>
<protein>
    <submittedName>
        <fullName evidence="10">MFS transporter</fullName>
    </submittedName>
</protein>
<evidence type="ECO:0000256" key="1">
    <source>
        <dbReference type="ARBA" id="ARBA00004651"/>
    </source>
</evidence>
<reference evidence="10" key="1">
    <citation type="journal article" date="2021" name="PeerJ">
        <title>Extensive microbial diversity within the chicken gut microbiome revealed by metagenomics and culture.</title>
        <authorList>
            <person name="Gilroy R."/>
            <person name="Ravi A."/>
            <person name="Getino M."/>
            <person name="Pursley I."/>
            <person name="Horton D.L."/>
            <person name="Alikhan N.F."/>
            <person name="Baker D."/>
            <person name="Gharbi K."/>
            <person name="Hall N."/>
            <person name="Watson M."/>
            <person name="Adriaenssens E.M."/>
            <person name="Foster-Nyarko E."/>
            <person name="Jarju S."/>
            <person name="Secka A."/>
            <person name="Antonio M."/>
            <person name="Oren A."/>
            <person name="Chaudhuri R.R."/>
            <person name="La Ragione R."/>
            <person name="Hildebrand F."/>
            <person name="Pallen M.J."/>
        </authorList>
    </citation>
    <scope>NUCLEOTIDE SEQUENCE</scope>
    <source>
        <strain evidence="10">ChiGjej1B1-14440</strain>
    </source>
</reference>
<dbReference type="Proteomes" id="UP000886724">
    <property type="component" value="Unassembled WGS sequence"/>
</dbReference>
<keyword evidence="2" id="KW-0813">Transport</keyword>
<gene>
    <name evidence="10" type="ORF">H9980_06210</name>
</gene>
<reference evidence="10" key="2">
    <citation type="submission" date="2021-04" db="EMBL/GenBank/DDBJ databases">
        <authorList>
            <person name="Gilroy R."/>
        </authorList>
    </citation>
    <scope>NUCLEOTIDE SEQUENCE</scope>
    <source>
        <strain evidence="10">ChiGjej1B1-14440</strain>
    </source>
</reference>
<dbReference type="PANTHER" id="PTHR43124">
    <property type="entry name" value="PURINE EFFLUX PUMP PBUE"/>
    <property type="match status" value="1"/>
</dbReference>
<feature type="transmembrane region" description="Helical" evidence="7">
    <location>
        <begin position="135"/>
        <end position="154"/>
    </location>
</feature>
<feature type="transmembrane region" description="Helical" evidence="7">
    <location>
        <begin position="244"/>
        <end position="265"/>
    </location>
</feature>
<dbReference type="InterPro" id="IPR050189">
    <property type="entry name" value="MFS_Efflux_Transporters"/>
</dbReference>
<feature type="transmembrane region" description="Helical" evidence="7">
    <location>
        <begin position="160"/>
        <end position="179"/>
    </location>
</feature>
<name>A0A9D1XL63_9FIRM</name>
<feature type="domain" description="Major facilitator superfamily (MFS) profile" evidence="9">
    <location>
        <begin position="1"/>
        <end position="387"/>
    </location>
</feature>
<dbReference type="PROSITE" id="PS50850">
    <property type="entry name" value="MFS"/>
    <property type="match status" value="1"/>
</dbReference>
<evidence type="ECO:0000259" key="9">
    <source>
        <dbReference type="PROSITE" id="PS50850"/>
    </source>
</evidence>
<proteinExistence type="predicted"/>
<feature type="chain" id="PRO_5039721397" evidence="8">
    <location>
        <begin position="26"/>
        <end position="401"/>
    </location>
</feature>
<keyword evidence="6 7" id="KW-0472">Membrane</keyword>
<evidence type="ECO:0000256" key="7">
    <source>
        <dbReference type="SAM" id="Phobius"/>
    </source>
</evidence>
<feature type="transmembrane region" description="Helical" evidence="7">
    <location>
        <begin position="296"/>
        <end position="317"/>
    </location>
</feature>
<feature type="transmembrane region" description="Helical" evidence="7">
    <location>
        <begin position="42"/>
        <end position="64"/>
    </location>
</feature>
<evidence type="ECO:0000313" key="11">
    <source>
        <dbReference type="Proteomes" id="UP000886724"/>
    </source>
</evidence>
<organism evidence="10 11">
    <name type="scientific">Candidatus Erysipelatoclostridium merdavium</name>
    <dbReference type="NCBI Taxonomy" id="2838566"/>
    <lineage>
        <taxon>Bacteria</taxon>
        <taxon>Bacillati</taxon>
        <taxon>Bacillota</taxon>
        <taxon>Erysipelotrichia</taxon>
        <taxon>Erysipelotrichales</taxon>
        <taxon>Erysipelotrichales incertae sedis</taxon>
    </lineage>
</organism>
<evidence type="ECO:0000256" key="4">
    <source>
        <dbReference type="ARBA" id="ARBA00022692"/>
    </source>
</evidence>
<dbReference type="PANTHER" id="PTHR43124:SF3">
    <property type="entry name" value="CHLORAMPHENICOL EFFLUX PUMP RV0191"/>
    <property type="match status" value="1"/>
</dbReference>
<keyword evidence="8" id="KW-0732">Signal</keyword>
<feature type="transmembrane region" description="Helical" evidence="7">
    <location>
        <begin position="329"/>
        <end position="352"/>
    </location>
</feature>
<feature type="transmembrane region" description="Helical" evidence="7">
    <location>
        <begin position="272"/>
        <end position="290"/>
    </location>
</feature>
<dbReference type="InterPro" id="IPR036259">
    <property type="entry name" value="MFS_trans_sf"/>
</dbReference>
<accession>A0A9D1XL63</accession>
<dbReference type="Gene3D" id="1.20.1250.20">
    <property type="entry name" value="MFS general substrate transporter like domains"/>
    <property type="match status" value="1"/>
</dbReference>
<dbReference type="GO" id="GO:0005886">
    <property type="term" value="C:plasma membrane"/>
    <property type="evidence" value="ECO:0007669"/>
    <property type="project" value="UniProtKB-SubCell"/>
</dbReference>
<feature type="transmembrane region" description="Helical" evidence="7">
    <location>
        <begin position="206"/>
        <end position="224"/>
    </location>
</feature>
<evidence type="ECO:0000256" key="8">
    <source>
        <dbReference type="SAM" id="SignalP"/>
    </source>
</evidence>
<evidence type="ECO:0000256" key="5">
    <source>
        <dbReference type="ARBA" id="ARBA00022989"/>
    </source>
</evidence>
<keyword evidence="4 7" id="KW-0812">Transmembrane</keyword>
<dbReference type="InterPro" id="IPR011701">
    <property type="entry name" value="MFS"/>
</dbReference>
<feature type="transmembrane region" description="Helical" evidence="7">
    <location>
        <begin position="104"/>
        <end position="123"/>
    </location>
</feature>
<dbReference type="SUPFAM" id="SSF103473">
    <property type="entry name" value="MFS general substrate transporter"/>
    <property type="match status" value="1"/>
</dbReference>
<evidence type="ECO:0000256" key="2">
    <source>
        <dbReference type="ARBA" id="ARBA00022448"/>
    </source>
</evidence>
<dbReference type="InterPro" id="IPR020846">
    <property type="entry name" value="MFS_dom"/>
</dbReference>